<proteinExistence type="predicted"/>
<comment type="caution">
    <text evidence="1">The sequence shown here is derived from an EMBL/GenBank/DDBJ whole genome shotgun (WGS) entry which is preliminary data.</text>
</comment>
<evidence type="ECO:0000313" key="2">
    <source>
        <dbReference type="Proteomes" id="UP001054945"/>
    </source>
</evidence>
<reference evidence="1 2" key="1">
    <citation type="submission" date="2021-06" db="EMBL/GenBank/DDBJ databases">
        <title>Caerostris extrusa draft genome.</title>
        <authorList>
            <person name="Kono N."/>
            <person name="Arakawa K."/>
        </authorList>
    </citation>
    <scope>NUCLEOTIDE SEQUENCE [LARGE SCALE GENOMIC DNA]</scope>
</reference>
<organism evidence="1 2">
    <name type="scientific">Caerostris extrusa</name>
    <name type="common">Bark spider</name>
    <name type="synonym">Caerostris bankana</name>
    <dbReference type="NCBI Taxonomy" id="172846"/>
    <lineage>
        <taxon>Eukaryota</taxon>
        <taxon>Metazoa</taxon>
        <taxon>Ecdysozoa</taxon>
        <taxon>Arthropoda</taxon>
        <taxon>Chelicerata</taxon>
        <taxon>Arachnida</taxon>
        <taxon>Araneae</taxon>
        <taxon>Araneomorphae</taxon>
        <taxon>Entelegynae</taxon>
        <taxon>Araneoidea</taxon>
        <taxon>Araneidae</taxon>
        <taxon>Caerostris</taxon>
    </lineage>
</organism>
<gene>
    <name evidence="1" type="ORF">CEXT_630811</name>
</gene>
<sequence>MQNKSVITCLGHLFCRSLYTDIISGPLTNRPADSLLPSTPFGMNRRAMDSPNGLTTGADDRGRHFVGSNNWWSSHLLQENRPGVFLEALLSANSFLELFPFG</sequence>
<dbReference type="EMBL" id="BPLR01014572">
    <property type="protein sequence ID" value="GIY69694.1"/>
    <property type="molecule type" value="Genomic_DNA"/>
</dbReference>
<protein>
    <submittedName>
        <fullName evidence="1">Uncharacterized protein</fullName>
    </submittedName>
</protein>
<accession>A0AAV4VJ85</accession>
<evidence type="ECO:0000313" key="1">
    <source>
        <dbReference type="EMBL" id="GIY69694.1"/>
    </source>
</evidence>
<dbReference type="AlphaFoldDB" id="A0AAV4VJ85"/>
<name>A0AAV4VJ85_CAEEX</name>
<dbReference type="Proteomes" id="UP001054945">
    <property type="component" value="Unassembled WGS sequence"/>
</dbReference>
<keyword evidence="2" id="KW-1185">Reference proteome</keyword>